<keyword evidence="1" id="KW-0479">Metal-binding</keyword>
<reference evidence="4 5" key="1">
    <citation type="submission" date="2024-01" db="EMBL/GenBank/DDBJ databases">
        <title>The genomes of 5 underutilized Papilionoideae crops provide insights into root nodulation and disease resistanc.</title>
        <authorList>
            <person name="Jiang F."/>
        </authorList>
    </citation>
    <scope>NUCLEOTIDE SEQUENCE [LARGE SCALE GENOMIC DNA]</scope>
    <source>
        <strain evidence="4">LVBAO_FW01</strain>
        <tissue evidence="4">Leaves</tissue>
    </source>
</reference>
<sequence>MPRGTLEVILICAKDLRDSDFFSKIDPYVILTYRTQEHRSSVAQGAGSNPSWNESFLFTVSDAASELKLRLFDKDTLTKDDFLGEVKIDLEPVFDVGAIPETVYNVVKDNEYRGELKVAITFNPEIGRELVFDEGESQIGGWRESVIEY</sequence>
<keyword evidence="2" id="KW-0106">Calcium</keyword>
<evidence type="ECO:0000313" key="5">
    <source>
        <dbReference type="Proteomes" id="UP001367508"/>
    </source>
</evidence>
<name>A0AAN9LQC9_CANGL</name>
<protein>
    <recommendedName>
        <fullName evidence="3">C2 domain-containing protein</fullName>
    </recommendedName>
</protein>
<gene>
    <name evidence="4" type="ORF">VNO77_20866</name>
</gene>
<dbReference type="SMART" id="SM00239">
    <property type="entry name" value="C2"/>
    <property type="match status" value="1"/>
</dbReference>
<dbReference type="EMBL" id="JAYMYQ010000004">
    <property type="protein sequence ID" value="KAK7340171.1"/>
    <property type="molecule type" value="Genomic_DNA"/>
</dbReference>
<feature type="domain" description="C2" evidence="3">
    <location>
        <begin position="1"/>
        <end position="103"/>
    </location>
</feature>
<keyword evidence="5" id="KW-1185">Reference proteome</keyword>
<dbReference type="InterPro" id="IPR035892">
    <property type="entry name" value="C2_domain_sf"/>
</dbReference>
<evidence type="ECO:0000256" key="1">
    <source>
        <dbReference type="ARBA" id="ARBA00022723"/>
    </source>
</evidence>
<comment type="caution">
    <text evidence="4">The sequence shown here is derived from an EMBL/GenBank/DDBJ whole genome shotgun (WGS) entry which is preliminary data.</text>
</comment>
<dbReference type="Gene3D" id="2.60.40.150">
    <property type="entry name" value="C2 domain"/>
    <property type="match status" value="1"/>
</dbReference>
<dbReference type="Pfam" id="PF00168">
    <property type="entry name" value="C2"/>
    <property type="match status" value="1"/>
</dbReference>
<evidence type="ECO:0000313" key="4">
    <source>
        <dbReference type="EMBL" id="KAK7340171.1"/>
    </source>
</evidence>
<dbReference type="PANTHER" id="PTHR46502">
    <property type="entry name" value="C2 DOMAIN-CONTAINING"/>
    <property type="match status" value="1"/>
</dbReference>
<evidence type="ECO:0000259" key="3">
    <source>
        <dbReference type="PROSITE" id="PS50004"/>
    </source>
</evidence>
<proteinExistence type="predicted"/>
<dbReference type="PANTHER" id="PTHR46502:SF7">
    <property type="entry name" value="ELICITOR-RESPONSIVE-LIKE PROTEIN"/>
    <property type="match status" value="1"/>
</dbReference>
<dbReference type="InterPro" id="IPR000008">
    <property type="entry name" value="C2_dom"/>
</dbReference>
<accession>A0AAN9LQC9</accession>
<dbReference type="GO" id="GO:0046872">
    <property type="term" value="F:metal ion binding"/>
    <property type="evidence" value="ECO:0007669"/>
    <property type="project" value="UniProtKB-KW"/>
</dbReference>
<dbReference type="Proteomes" id="UP001367508">
    <property type="component" value="Unassembled WGS sequence"/>
</dbReference>
<dbReference type="AlphaFoldDB" id="A0AAN9LQC9"/>
<evidence type="ECO:0000256" key="2">
    <source>
        <dbReference type="ARBA" id="ARBA00022837"/>
    </source>
</evidence>
<organism evidence="4 5">
    <name type="scientific">Canavalia gladiata</name>
    <name type="common">Sword bean</name>
    <name type="synonym">Dolichos gladiatus</name>
    <dbReference type="NCBI Taxonomy" id="3824"/>
    <lineage>
        <taxon>Eukaryota</taxon>
        <taxon>Viridiplantae</taxon>
        <taxon>Streptophyta</taxon>
        <taxon>Embryophyta</taxon>
        <taxon>Tracheophyta</taxon>
        <taxon>Spermatophyta</taxon>
        <taxon>Magnoliopsida</taxon>
        <taxon>eudicotyledons</taxon>
        <taxon>Gunneridae</taxon>
        <taxon>Pentapetalae</taxon>
        <taxon>rosids</taxon>
        <taxon>fabids</taxon>
        <taxon>Fabales</taxon>
        <taxon>Fabaceae</taxon>
        <taxon>Papilionoideae</taxon>
        <taxon>50 kb inversion clade</taxon>
        <taxon>NPAAA clade</taxon>
        <taxon>indigoferoid/millettioid clade</taxon>
        <taxon>Phaseoleae</taxon>
        <taxon>Canavalia</taxon>
    </lineage>
</organism>
<dbReference type="PROSITE" id="PS50004">
    <property type="entry name" value="C2"/>
    <property type="match status" value="1"/>
</dbReference>
<dbReference type="SUPFAM" id="SSF49562">
    <property type="entry name" value="C2 domain (Calcium/lipid-binding domain, CaLB)"/>
    <property type="match status" value="1"/>
</dbReference>